<dbReference type="GeneID" id="4600601"/>
<accession>A1RXN4</accession>
<keyword evidence="2" id="KW-1185">Reference proteome</keyword>
<dbReference type="Proteomes" id="UP000000641">
    <property type="component" value="Chromosome"/>
</dbReference>
<dbReference type="KEGG" id="tpe:Tpen_0558"/>
<dbReference type="AlphaFoldDB" id="A1RXN4"/>
<evidence type="ECO:0000313" key="1">
    <source>
        <dbReference type="EMBL" id="ABL77964.1"/>
    </source>
</evidence>
<sequence>MVERGALCGRATATFKARGVARLEASSDAEFLGKLIAAFVWAFVERFRVDEVKVFYPEDEVALATVRALEKLRE</sequence>
<dbReference type="EnsemblBacteria" id="ABL77964">
    <property type="protein sequence ID" value="ABL77964"/>
    <property type="gene ID" value="Tpen_0558"/>
</dbReference>
<evidence type="ECO:0000313" key="2">
    <source>
        <dbReference type="Proteomes" id="UP000000641"/>
    </source>
</evidence>
<dbReference type="EMBL" id="CP000505">
    <property type="protein sequence ID" value="ABL77964.1"/>
    <property type="molecule type" value="Genomic_DNA"/>
</dbReference>
<protein>
    <submittedName>
        <fullName evidence="1">Uncharacterized protein</fullName>
    </submittedName>
</protein>
<gene>
    <name evidence="1" type="ordered locus">Tpen_0558</name>
</gene>
<dbReference type="HOGENOM" id="CLU_2679130_0_0_2"/>
<reference evidence="2" key="1">
    <citation type="journal article" date="2008" name="J. Bacteriol.">
        <title>Genome sequence of Thermofilum pendens reveals an exceptional loss of biosynthetic pathways without genome reduction.</title>
        <authorList>
            <person name="Anderson I."/>
            <person name="Rodriguez J."/>
            <person name="Susanti D."/>
            <person name="Porat I."/>
            <person name="Reich C."/>
            <person name="Ulrich L.E."/>
            <person name="Elkins J.G."/>
            <person name="Mavromatis K."/>
            <person name="Lykidis A."/>
            <person name="Kim E."/>
            <person name="Thompson L.S."/>
            <person name="Nolan M."/>
            <person name="Land M."/>
            <person name="Copeland A."/>
            <person name="Lapidus A."/>
            <person name="Lucas S."/>
            <person name="Detter C."/>
            <person name="Zhulin I.B."/>
            <person name="Olsen G.J."/>
            <person name="Whitman W."/>
            <person name="Mukhopadhyay B."/>
            <person name="Bristow J."/>
            <person name="Kyrpides N."/>
        </authorList>
    </citation>
    <scope>NUCLEOTIDE SEQUENCE [LARGE SCALE GENOMIC DNA]</scope>
    <source>
        <strain evidence="2">DSM 2475 / Hrk 5</strain>
    </source>
</reference>
<dbReference type="RefSeq" id="WP_011752229.1">
    <property type="nucleotide sequence ID" value="NC_008698.1"/>
</dbReference>
<name>A1RXN4_THEPD</name>
<proteinExistence type="predicted"/>
<organism evidence="1 2">
    <name type="scientific">Thermofilum pendens (strain DSM 2475 / Hrk 5)</name>
    <dbReference type="NCBI Taxonomy" id="368408"/>
    <lineage>
        <taxon>Archaea</taxon>
        <taxon>Thermoproteota</taxon>
        <taxon>Thermoprotei</taxon>
        <taxon>Thermofilales</taxon>
        <taxon>Thermofilaceae</taxon>
        <taxon>Thermofilum</taxon>
    </lineage>
</organism>
<dbReference type="STRING" id="368408.Tpen_0558"/>